<feature type="transmembrane region" description="Helical" evidence="2">
    <location>
        <begin position="397"/>
        <end position="418"/>
    </location>
</feature>
<accession>A0AAV2YWQ1</accession>
<dbReference type="EMBL" id="DAKRPA010000130">
    <property type="protein sequence ID" value="DAZ97617.1"/>
    <property type="molecule type" value="Genomic_DNA"/>
</dbReference>
<protein>
    <recommendedName>
        <fullName evidence="5">MATE efflux family protein</fullName>
    </recommendedName>
</protein>
<dbReference type="Pfam" id="PF01554">
    <property type="entry name" value="MatE"/>
    <property type="match status" value="2"/>
</dbReference>
<evidence type="ECO:0008006" key="5">
    <source>
        <dbReference type="Google" id="ProtNLM"/>
    </source>
</evidence>
<feature type="transmembrane region" description="Helical" evidence="2">
    <location>
        <begin position="292"/>
        <end position="313"/>
    </location>
</feature>
<evidence type="ECO:0000256" key="2">
    <source>
        <dbReference type="SAM" id="Phobius"/>
    </source>
</evidence>
<sequence>MPALVHELRALARLALPSALSNYCFFAVSITELSVMGRLGVDQLAAVAYSQMAMDFSCLILMQGFNAGMNALCSQAFGAKNYRLLGEYTQLTGLVQTIMCLPMALVWWRLGDLLVVAGVSDVVCDYARVYCRLSIVSLWPRTMFQVLATFYQSQEVVLPTAWINAGAVVFNFVLATGLTYGKLGLPAAGFYGCPIGSAIAMTLRLVFYVWYMNWKKYDTVGMPLALGNLFEDAQLQLLALFSAHIGEVQLGSHNSMMELFFFLSSPLYGIMSGAVTRMGNHLGANNPKAAHLAAQATGVSIACLCAVNIVVILASRTHLGRIFSPDPLVIDTFSRISLLGAFAYFILSFFYYAVTVLEAQARSTPVMVAYTAGAWMIGVPVAYYLGLGRAHSSFIGIWIGMLCGYAVSSAIGFYVACFQSDWEEEAKKAVARSLLDAEQDDEEHPLLIKNI</sequence>
<dbReference type="GO" id="GO:0016020">
    <property type="term" value="C:membrane"/>
    <property type="evidence" value="ECO:0007669"/>
    <property type="project" value="InterPro"/>
</dbReference>
<dbReference type="Proteomes" id="UP001146120">
    <property type="component" value="Unassembled WGS sequence"/>
</dbReference>
<comment type="similarity">
    <text evidence="1">Belongs to the multi antimicrobial extrusion (MATE) (TC 2.A.66.1) family.</text>
</comment>
<keyword evidence="4" id="KW-1185">Reference proteome</keyword>
<dbReference type="PANTHER" id="PTHR11206">
    <property type="entry name" value="MULTIDRUG RESISTANCE PROTEIN"/>
    <property type="match status" value="1"/>
</dbReference>
<evidence type="ECO:0000313" key="3">
    <source>
        <dbReference type="EMBL" id="DAZ97617.1"/>
    </source>
</evidence>
<feature type="transmembrane region" description="Helical" evidence="2">
    <location>
        <begin position="188"/>
        <end position="211"/>
    </location>
</feature>
<comment type="caution">
    <text evidence="3">The sequence shown here is derived from an EMBL/GenBank/DDBJ whole genome shotgun (WGS) entry which is preliminary data.</text>
</comment>
<proteinExistence type="inferred from homology"/>
<evidence type="ECO:0000256" key="1">
    <source>
        <dbReference type="ARBA" id="ARBA00010199"/>
    </source>
</evidence>
<feature type="transmembrane region" description="Helical" evidence="2">
    <location>
        <begin position="366"/>
        <end position="385"/>
    </location>
</feature>
<organism evidence="3 4">
    <name type="scientific">Lagenidium giganteum</name>
    <dbReference type="NCBI Taxonomy" id="4803"/>
    <lineage>
        <taxon>Eukaryota</taxon>
        <taxon>Sar</taxon>
        <taxon>Stramenopiles</taxon>
        <taxon>Oomycota</taxon>
        <taxon>Peronosporomycetes</taxon>
        <taxon>Pythiales</taxon>
        <taxon>Pythiaceae</taxon>
    </lineage>
</organism>
<dbReference type="AlphaFoldDB" id="A0AAV2YWQ1"/>
<dbReference type="GO" id="GO:0042910">
    <property type="term" value="F:xenobiotic transmembrane transporter activity"/>
    <property type="evidence" value="ECO:0007669"/>
    <property type="project" value="InterPro"/>
</dbReference>
<evidence type="ECO:0000313" key="4">
    <source>
        <dbReference type="Proteomes" id="UP001146120"/>
    </source>
</evidence>
<keyword evidence="2" id="KW-0812">Transmembrane</keyword>
<keyword evidence="2" id="KW-0472">Membrane</keyword>
<feature type="transmembrane region" description="Helical" evidence="2">
    <location>
        <begin position="259"/>
        <end position="280"/>
    </location>
</feature>
<name>A0AAV2YWQ1_9STRA</name>
<dbReference type="InterPro" id="IPR002528">
    <property type="entry name" value="MATE_fam"/>
</dbReference>
<gene>
    <name evidence="3" type="ORF">N0F65_002236</name>
</gene>
<feature type="transmembrane region" description="Helical" evidence="2">
    <location>
        <begin position="333"/>
        <end position="354"/>
    </location>
</feature>
<reference evidence="3" key="1">
    <citation type="submission" date="2022-11" db="EMBL/GenBank/DDBJ databases">
        <authorList>
            <person name="Morgan W.R."/>
            <person name="Tartar A."/>
        </authorList>
    </citation>
    <scope>NUCLEOTIDE SEQUENCE</scope>
    <source>
        <strain evidence="3">ARSEF 373</strain>
    </source>
</reference>
<reference evidence="3" key="2">
    <citation type="journal article" date="2023" name="Microbiol Resour">
        <title>Decontamination and Annotation of the Draft Genome Sequence of the Oomycete Lagenidium giganteum ARSEF 373.</title>
        <authorList>
            <person name="Morgan W.R."/>
            <person name="Tartar A."/>
        </authorList>
    </citation>
    <scope>NUCLEOTIDE SEQUENCE</scope>
    <source>
        <strain evidence="3">ARSEF 373</strain>
    </source>
</reference>
<dbReference type="GO" id="GO:0015297">
    <property type="term" value="F:antiporter activity"/>
    <property type="evidence" value="ECO:0007669"/>
    <property type="project" value="InterPro"/>
</dbReference>
<keyword evidence="2" id="KW-1133">Transmembrane helix</keyword>
<feature type="transmembrane region" description="Helical" evidence="2">
    <location>
        <begin position="161"/>
        <end position="181"/>
    </location>
</feature>